<dbReference type="InterPro" id="IPR020835">
    <property type="entry name" value="Catalase_sf"/>
</dbReference>
<protein>
    <recommendedName>
        <fullName evidence="3">catalase</fullName>
        <ecNumber evidence="3">1.11.1.6</ecNumber>
    </recommendedName>
</protein>
<dbReference type="InterPro" id="IPR011614">
    <property type="entry name" value="Catalase_core"/>
</dbReference>
<evidence type="ECO:0000256" key="5">
    <source>
        <dbReference type="ARBA" id="ARBA00022617"/>
    </source>
</evidence>
<sequence>MDPAHEDRFDFDPLDTSKTWPEDIFPLQPVGRLVLNKNIDNFFAENEMLAFNPAYVVPGIHYSDDKMFQARLFAYADTQRHRLGPNYMMLPVNAPKCAHFNNDQDGYMNFMHKAEEVNYFPSRYHPAVLAGRIPIPPQILTGARKKVVIEKQNDFIQPGVRYRSWAPDRQNRFINLWIEALSDPKLSPEVQGIFISWLTQCDKALGQKISARLKIKSNI</sequence>
<dbReference type="GO" id="GO:0005777">
    <property type="term" value="C:peroxisome"/>
    <property type="evidence" value="ECO:0007669"/>
    <property type="project" value="UniProtKB-SubCell"/>
</dbReference>
<dbReference type="InterPro" id="IPR010582">
    <property type="entry name" value="Catalase_immune_responsive"/>
</dbReference>
<dbReference type="PROSITE" id="PS00437">
    <property type="entry name" value="CATALASE_1"/>
    <property type="match status" value="1"/>
</dbReference>
<dbReference type="GO" id="GO:0020037">
    <property type="term" value="F:heme binding"/>
    <property type="evidence" value="ECO:0007669"/>
    <property type="project" value="InterPro"/>
</dbReference>
<comment type="subcellular location">
    <subcellularLocation>
        <location evidence="2">Peroxisome</location>
    </subcellularLocation>
</comment>
<proteinExistence type="evidence at transcript level"/>
<evidence type="ECO:0000256" key="9">
    <source>
        <dbReference type="ARBA" id="ARBA00023140"/>
    </source>
</evidence>
<dbReference type="GO" id="GO:0042744">
    <property type="term" value="P:hydrogen peroxide catabolic process"/>
    <property type="evidence" value="ECO:0007669"/>
    <property type="project" value="UniProtKB-KW"/>
</dbReference>
<accession>A0A8T8BE10</accession>
<dbReference type="Pfam" id="PF00199">
    <property type="entry name" value="Catalase"/>
    <property type="match status" value="1"/>
</dbReference>
<dbReference type="InterPro" id="IPR018028">
    <property type="entry name" value="Catalase"/>
</dbReference>
<dbReference type="InterPro" id="IPR002226">
    <property type="entry name" value="Catalase_haem_BS"/>
</dbReference>
<evidence type="ECO:0000313" key="12">
    <source>
        <dbReference type="EMBL" id="QDM54630.1"/>
    </source>
</evidence>
<dbReference type="Pfam" id="PF06628">
    <property type="entry name" value="Catalase-rel"/>
    <property type="match status" value="1"/>
</dbReference>
<keyword evidence="5" id="KW-0349">Heme</keyword>
<name>A0A8T8BE10_PTEVI</name>
<comment type="cofactor">
    <cofactor evidence="1">
        <name>heme</name>
        <dbReference type="ChEBI" id="CHEBI:30413"/>
    </cofactor>
</comment>
<evidence type="ECO:0000256" key="6">
    <source>
        <dbReference type="ARBA" id="ARBA00022723"/>
    </source>
</evidence>
<evidence type="ECO:0000256" key="3">
    <source>
        <dbReference type="ARBA" id="ARBA00012314"/>
    </source>
</evidence>
<keyword evidence="6" id="KW-0479">Metal-binding</keyword>
<evidence type="ECO:0000259" key="11">
    <source>
        <dbReference type="SMART" id="SM01060"/>
    </source>
</evidence>
<keyword evidence="9" id="KW-0576">Peroxisome</keyword>
<dbReference type="EC" id="1.11.1.6" evidence="3"/>
<dbReference type="PRINTS" id="PR00067">
    <property type="entry name" value="CATALASE"/>
</dbReference>
<organism evidence="12">
    <name type="scientific">Pteris vittata</name>
    <name type="common">Chinese ladder brake</name>
    <dbReference type="NCBI Taxonomy" id="13821"/>
    <lineage>
        <taxon>Eukaryota</taxon>
        <taxon>Viridiplantae</taxon>
        <taxon>Streptophyta</taxon>
        <taxon>Embryophyta</taxon>
        <taxon>Tracheophyta</taxon>
        <taxon>Polypodiopsida</taxon>
        <taxon>Polypodiidae</taxon>
        <taxon>Polypodiales</taxon>
        <taxon>Pteridineae</taxon>
        <taxon>Pteridaceae</taxon>
        <taxon>Pteridoideae</taxon>
        <taxon>Pteris</taxon>
        <taxon>Pteris subgen. Pteris</taxon>
        <taxon>Pteris sect. Pteris</taxon>
    </lineage>
</organism>
<dbReference type="EMBL" id="MH345702">
    <property type="protein sequence ID" value="QDM54630.1"/>
    <property type="molecule type" value="mRNA"/>
</dbReference>
<evidence type="ECO:0000256" key="4">
    <source>
        <dbReference type="ARBA" id="ARBA00022559"/>
    </source>
</evidence>
<keyword evidence="8" id="KW-0408">Iron</keyword>
<evidence type="ECO:0000256" key="1">
    <source>
        <dbReference type="ARBA" id="ARBA00001971"/>
    </source>
</evidence>
<dbReference type="GO" id="GO:0046872">
    <property type="term" value="F:metal ion binding"/>
    <property type="evidence" value="ECO:0007669"/>
    <property type="project" value="UniProtKB-KW"/>
</dbReference>
<dbReference type="GO" id="GO:0004096">
    <property type="term" value="F:catalase activity"/>
    <property type="evidence" value="ECO:0007669"/>
    <property type="project" value="UniProtKB-EC"/>
</dbReference>
<dbReference type="PROSITE" id="PS51402">
    <property type="entry name" value="CATALASE_3"/>
    <property type="match status" value="1"/>
</dbReference>
<evidence type="ECO:0000256" key="7">
    <source>
        <dbReference type="ARBA" id="ARBA00023002"/>
    </source>
</evidence>
<dbReference type="AlphaFoldDB" id="A0A8T8BE10"/>
<dbReference type="SMART" id="SM01060">
    <property type="entry name" value="Catalase"/>
    <property type="match status" value="1"/>
</dbReference>
<evidence type="ECO:0000256" key="10">
    <source>
        <dbReference type="ARBA" id="ARBA00023324"/>
    </source>
</evidence>
<dbReference type="GO" id="GO:0042542">
    <property type="term" value="P:response to hydrogen peroxide"/>
    <property type="evidence" value="ECO:0007669"/>
    <property type="project" value="TreeGrafter"/>
</dbReference>
<evidence type="ECO:0000256" key="8">
    <source>
        <dbReference type="ARBA" id="ARBA00023004"/>
    </source>
</evidence>
<reference evidence="12" key="1">
    <citation type="submission" date="2018-05" db="EMBL/GenBank/DDBJ databases">
        <title>Full-length transcriptome analysis of arsenic hyperaccumulation mechanisms in Pteris vittata.</title>
        <authorList>
            <person name="Yan H."/>
            <person name="Gao Y."/>
            <person name="Wu L."/>
            <person name="Xu W."/>
            <person name="Feng L."/>
            <person name="Chen X."/>
            <person name="Dai C."/>
            <person name="Zhang T."/>
            <person name="Li T."/>
            <person name="Ma M."/>
            <person name="He Z."/>
        </authorList>
    </citation>
    <scope>NUCLEOTIDE SEQUENCE</scope>
</reference>
<feature type="domain" description="Catalase core" evidence="11">
    <location>
        <begin position="1"/>
        <end position="128"/>
    </location>
</feature>
<gene>
    <name evidence="12" type="primary">CAT1</name>
</gene>
<dbReference type="Gene3D" id="2.40.180.10">
    <property type="entry name" value="Catalase core domain"/>
    <property type="match status" value="1"/>
</dbReference>
<dbReference type="PANTHER" id="PTHR11465:SF23">
    <property type="entry name" value="CATALASE-2"/>
    <property type="match status" value="1"/>
</dbReference>
<keyword evidence="10" id="KW-0376">Hydrogen peroxide</keyword>
<keyword evidence="4 12" id="KW-0575">Peroxidase</keyword>
<dbReference type="SUPFAM" id="SSF56634">
    <property type="entry name" value="Heme-dependent catalase-like"/>
    <property type="match status" value="1"/>
</dbReference>
<evidence type="ECO:0000256" key="2">
    <source>
        <dbReference type="ARBA" id="ARBA00004275"/>
    </source>
</evidence>
<dbReference type="GO" id="GO:0005886">
    <property type="term" value="C:plasma membrane"/>
    <property type="evidence" value="ECO:0007669"/>
    <property type="project" value="TreeGrafter"/>
</dbReference>
<dbReference type="PANTHER" id="PTHR11465">
    <property type="entry name" value="CATALASE"/>
    <property type="match status" value="1"/>
</dbReference>
<keyword evidence="7 12" id="KW-0560">Oxidoreductase</keyword>